<keyword evidence="6" id="KW-1185">Reference proteome</keyword>
<protein>
    <submittedName>
        <fullName evidence="5">SRPBCC family protein</fullName>
    </submittedName>
</protein>
<proteinExistence type="inferred from homology"/>
<dbReference type="RefSeq" id="WP_306703578.1">
    <property type="nucleotide sequence ID" value="NZ_JAUJFI010000005.1"/>
</dbReference>
<feature type="transmembrane region" description="Helical" evidence="3">
    <location>
        <begin position="45"/>
        <end position="68"/>
    </location>
</feature>
<sequence length="250" mass="26783">MTGSRDGRRRMGGRRMEGSAGALERWAAILGGTALGYAGARRGSWALAALGGGLFLAGAAGVPLSSPLRQAALPALRREPATTQANVTVAVPADRLFRHWRNVRHLAALFPHLDAVEVLSDTESRWKAHGPGGVPVVWTSRLDKLRENELITWHTLEGADLPHRGTVLFRPAPGGRGTEVSLTLAYHPPGGEGGHAVSRLFGMAPEQQAREALRRLKRIMEVGELPTIDGQPSGRAERSRALPSMQEVTG</sequence>
<evidence type="ECO:0000256" key="3">
    <source>
        <dbReference type="SAM" id="Phobius"/>
    </source>
</evidence>
<dbReference type="Pfam" id="PF03364">
    <property type="entry name" value="Polyketide_cyc"/>
    <property type="match status" value="1"/>
</dbReference>
<accession>A0ABU0WBK4</accession>
<reference evidence="5 6" key="1">
    <citation type="submission" date="2023-06" db="EMBL/GenBank/DDBJ databases">
        <title>Azospirillum isscasensis sp.nov, a bacterium isolated from rhizosphere soil of rice.</title>
        <authorList>
            <person name="Wang H."/>
        </authorList>
    </citation>
    <scope>NUCLEOTIDE SEQUENCE [LARGE SCALE GENOMIC DNA]</scope>
    <source>
        <strain evidence="5 6">C340-1</strain>
    </source>
</reference>
<keyword evidence="3" id="KW-0472">Membrane</keyword>
<dbReference type="InterPro" id="IPR023393">
    <property type="entry name" value="START-like_dom_sf"/>
</dbReference>
<dbReference type="PANTHER" id="PTHR33824">
    <property type="entry name" value="POLYKETIDE CYCLASE/DEHYDRASE AND LIPID TRANSPORT SUPERFAMILY PROTEIN"/>
    <property type="match status" value="1"/>
</dbReference>
<organism evidence="5 6">
    <name type="scientific">Azospirillum isscasi</name>
    <dbReference type="NCBI Taxonomy" id="3053926"/>
    <lineage>
        <taxon>Bacteria</taxon>
        <taxon>Pseudomonadati</taxon>
        <taxon>Pseudomonadota</taxon>
        <taxon>Alphaproteobacteria</taxon>
        <taxon>Rhodospirillales</taxon>
        <taxon>Azospirillaceae</taxon>
        <taxon>Azospirillum</taxon>
    </lineage>
</organism>
<dbReference type="Gene3D" id="3.30.530.20">
    <property type="match status" value="1"/>
</dbReference>
<comment type="similarity">
    <text evidence="1">Belongs to the ribosome association toxin RatA family.</text>
</comment>
<gene>
    <name evidence="5" type="ORF">QSG27_02545</name>
</gene>
<keyword evidence="3" id="KW-1133">Transmembrane helix</keyword>
<dbReference type="PANTHER" id="PTHR33824:SF7">
    <property type="entry name" value="POLYKETIDE CYCLASE_DEHYDRASE AND LIPID TRANSPORT SUPERFAMILY PROTEIN"/>
    <property type="match status" value="1"/>
</dbReference>
<feature type="domain" description="Coenzyme Q-binding protein COQ10 START" evidence="4">
    <location>
        <begin position="89"/>
        <end position="213"/>
    </location>
</feature>
<evidence type="ECO:0000256" key="2">
    <source>
        <dbReference type="SAM" id="MobiDB-lite"/>
    </source>
</evidence>
<evidence type="ECO:0000313" key="5">
    <source>
        <dbReference type="EMBL" id="MDQ2101566.1"/>
    </source>
</evidence>
<dbReference type="CDD" id="cd07817">
    <property type="entry name" value="SRPBCC_8"/>
    <property type="match status" value="1"/>
</dbReference>
<dbReference type="Proteomes" id="UP001227317">
    <property type="component" value="Unassembled WGS sequence"/>
</dbReference>
<keyword evidence="3" id="KW-0812">Transmembrane</keyword>
<dbReference type="SUPFAM" id="SSF55961">
    <property type="entry name" value="Bet v1-like"/>
    <property type="match status" value="1"/>
</dbReference>
<dbReference type="InterPro" id="IPR047137">
    <property type="entry name" value="ORF3"/>
</dbReference>
<comment type="caution">
    <text evidence="5">The sequence shown here is derived from an EMBL/GenBank/DDBJ whole genome shotgun (WGS) entry which is preliminary data.</text>
</comment>
<evidence type="ECO:0000259" key="4">
    <source>
        <dbReference type="Pfam" id="PF03364"/>
    </source>
</evidence>
<evidence type="ECO:0000313" key="6">
    <source>
        <dbReference type="Proteomes" id="UP001227317"/>
    </source>
</evidence>
<feature type="region of interest" description="Disordered" evidence="2">
    <location>
        <begin position="224"/>
        <end position="250"/>
    </location>
</feature>
<evidence type="ECO:0000256" key="1">
    <source>
        <dbReference type="ARBA" id="ARBA00008918"/>
    </source>
</evidence>
<dbReference type="EMBL" id="JAUJFI010000005">
    <property type="protein sequence ID" value="MDQ2101566.1"/>
    <property type="molecule type" value="Genomic_DNA"/>
</dbReference>
<name>A0ABU0WBK4_9PROT</name>
<dbReference type="InterPro" id="IPR005031">
    <property type="entry name" value="COQ10_START"/>
</dbReference>